<dbReference type="InterPro" id="IPR044862">
    <property type="entry name" value="Pro_4_hyd_alph_FE2OG_OXY"/>
</dbReference>
<name>A0ABT6CCK6_9SPHN</name>
<dbReference type="EMBL" id="JAROCY010000001">
    <property type="protein sequence ID" value="MDF8331664.1"/>
    <property type="molecule type" value="Genomic_DNA"/>
</dbReference>
<feature type="domain" description="Prolyl 4-hydroxylase alpha subunit Fe(2+) 2OG dioxygenase" evidence="1">
    <location>
        <begin position="112"/>
        <end position="211"/>
    </location>
</feature>
<sequence>MLARDLRDGGWRDQCRTAFFKADPFPHIVIDGLFETQFLREVRAEFDSGLAAARMIANQREQTVRSTDPATFGPQTLRYFDAMHRHAMVDFLQDITGISPLLVDPTLLNGGLHECRDGGRFDIHLDFNRHRHTMLDNALVALTYLNEGWQDDWGGGLELYCSKRRQVVRTVAPVMARTIIFAHGPNSFHGHTQPVNTGGRMVRRSLATYFYTRRTGAGDKIGYRSTVFAMDGNRRFAPTDIVSAGPDRSPRQRIGEAARLVTPPLLWNWMRHLVGSL</sequence>
<dbReference type="Pfam" id="PF13640">
    <property type="entry name" value="2OG-FeII_Oxy_3"/>
    <property type="match status" value="1"/>
</dbReference>
<dbReference type="Proteomes" id="UP001222770">
    <property type="component" value="Unassembled WGS sequence"/>
</dbReference>
<proteinExistence type="predicted"/>
<comment type="caution">
    <text evidence="2">The sequence shown here is derived from an EMBL/GenBank/DDBJ whole genome shotgun (WGS) entry which is preliminary data.</text>
</comment>
<dbReference type="Gene3D" id="2.60.120.620">
    <property type="entry name" value="q2cbj1_9rhob like domain"/>
    <property type="match status" value="1"/>
</dbReference>
<keyword evidence="3" id="KW-1185">Reference proteome</keyword>
<evidence type="ECO:0000259" key="1">
    <source>
        <dbReference type="Pfam" id="PF13640"/>
    </source>
</evidence>
<organism evidence="2 3">
    <name type="scientific">Novosphingobium cyanobacteriorum</name>
    <dbReference type="NCBI Taxonomy" id="3024215"/>
    <lineage>
        <taxon>Bacteria</taxon>
        <taxon>Pseudomonadati</taxon>
        <taxon>Pseudomonadota</taxon>
        <taxon>Alphaproteobacteria</taxon>
        <taxon>Sphingomonadales</taxon>
        <taxon>Sphingomonadaceae</taxon>
        <taxon>Novosphingobium</taxon>
    </lineage>
</organism>
<accession>A0ABT6CCK6</accession>
<reference evidence="2 3" key="1">
    <citation type="submission" date="2023-03" db="EMBL/GenBank/DDBJ databases">
        <title>Novosphingobium cyanobacteriorum sp. nov., isolated from a eutrophic reservoir during the Microcystis bloom period.</title>
        <authorList>
            <person name="Kang M."/>
            <person name="Le V."/>
            <person name="Ko S.-R."/>
            <person name="Lee S.-A."/>
            <person name="Ahn C.-Y."/>
        </authorList>
    </citation>
    <scope>NUCLEOTIDE SEQUENCE [LARGE SCALE GENOMIC DNA]</scope>
    <source>
        <strain evidence="2 3">HBC54</strain>
    </source>
</reference>
<gene>
    <name evidence="2" type="ORF">POM99_00485</name>
</gene>
<dbReference type="RefSeq" id="WP_277274769.1">
    <property type="nucleotide sequence ID" value="NZ_JAROCY010000001.1"/>
</dbReference>
<evidence type="ECO:0000313" key="3">
    <source>
        <dbReference type="Proteomes" id="UP001222770"/>
    </source>
</evidence>
<evidence type="ECO:0000313" key="2">
    <source>
        <dbReference type="EMBL" id="MDF8331664.1"/>
    </source>
</evidence>
<protein>
    <submittedName>
        <fullName evidence="2">2OG-Fe(II) oxygenase</fullName>
    </submittedName>
</protein>